<dbReference type="Pfam" id="PF10551">
    <property type="entry name" value="MULE"/>
    <property type="match status" value="1"/>
</dbReference>
<dbReference type="STRING" id="3818.A0A444YN18"/>
<protein>
    <recommendedName>
        <fullName evidence="1">MULE transposase domain-containing protein</fullName>
    </recommendedName>
</protein>
<comment type="caution">
    <text evidence="2">The sequence shown here is derived from an EMBL/GenBank/DDBJ whole genome shotgun (WGS) entry which is preliminary data.</text>
</comment>
<evidence type="ECO:0000313" key="3">
    <source>
        <dbReference type="Proteomes" id="UP000289738"/>
    </source>
</evidence>
<reference evidence="2 3" key="1">
    <citation type="submission" date="2019-01" db="EMBL/GenBank/DDBJ databases">
        <title>Sequencing of cultivated peanut Arachis hypogaea provides insights into genome evolution and oil improvement.</title>
        <authorList>
            <person name="Chen X."/>
        </authorList>
    </citation>
    <scope>NUCLEOTIDE SEQUENCE [LARGE SCALE GENOMIC DNA]</scope>
    <source>
        <strain evidence="3">cv. Fuhuasheng</strain>
        <tissue evidence="2">Leaves</tissue>
    </source>
</reference>
<organism evidence="2 3">
    <name type="scientific">Arachis hypogaea</name>
    <name type="common">Peanut</name>
    <dbReference type="NCBI Taxonomy" id="3818"/>
    <lineage>
        <taxon>Eukaryota</taxon>
        <taxon>Viridiplantae</taxon>
        <taxon>Streptophyta</taxon>
        <taxon>Embryophyta</taxon>
        <taxon>Tracheophyta</taxon>
        <taxon>Spermatophyta</taxon>
        <taxon>Magnoliopsida</taxon>
        <taxon>eudicotyledons</taxon>
        <taxon>Gunneridae</taxon>
        <taxon>Pentapetalae</taxon>
        <taxon>rosids</taxon>
        <taxon>fabids</taxon>
        <taxon>Fabales</taxon>
        <taxon>Fabaceae</taxon>
        <taxon>Papilionoideae</taxon>
        <taxon>50 kb inversion clade</taxon>
        <taxon>dalbergioids sensu lato</taxon>
        <taxon>Dalbergieae</taxon>
        <taxon>Pterocarpus clade</taxon>
        <taxon>Arachis</taxon>
    </lineage>
</organism>
<sequence length="196" mass="23598">MRRKAPKDILTDQCTLMQKAIESCMPTAIHRWCSWHIMKKIPQKINGYNRYEETKQEMSHAICNSFTKDAFDRNWNDFLMKYGVGDNKWLSELLEDRHLWILVYRDHHFYIWMRSTQRSESMHAFFNKFITCNSSMIQFVKQYDNCLGSREQREREFDAVEIFILSYYVQQIKTINRSSILACVYSREVQKSSSTI</sequence>
<dbReference type="Proteomes" id="UP000289738">
    <property type="component" value="Chromosome B06"/>
</dbReference>
<feature type="domain" description="MULE transposase" evidence="1">
    <location>
        <begin position="3"/>
        <end position="40"/>
    </location>
</feature>
<name>A0A444YN18_ARAHY</name>
<accession>A0A444YN18</accession>
<evidence type="ECO:0000313" key="2">
    <source>
        <dbReference type="EMBL" id="RYR03353.1"/>
    </source>
</evidence>
<dbReference type="PANTHER" id="PTHR47718">
    <property type="entry name" value="OS01G0519700 PROTEIN"/>
    <property type="match status" value="1"/>
</dbReference>
<dbReference type="EMBL" id="SDMP01000016">
    <property type="protein sequence ID" value="RYR03353.1"/>
    <property type="molecule type" value="Genomic_DNA"/>
</dbReference>
<keyword evidence="3" id="KW-1185">Reference proteome</keyword>
<gene>
    <name evidence="2" type="ORF">Ahy_B06g082244</name>
</gene>
<dbReference type="AlphaFoldDB" id="A0A444YN18"/>
<dbReference type="PANTHER" id="PTHR47718:SF13">
    <property type="entry name" value="OS09G0290500 PROTEIN"/>
    <property type="match status" value="1"/>
</dbReference>
<proteinExistence type="predicted"/>
<dbReference type="InterPro" id="IPR018289">
    <property type="entry name" value="MULE_transposase_dom"/>
</dbReference>
<evidence type="ECO:0000259" key="1">
    <source>
        <dbReference type="Pfam" id="PF10551"/>
    </source>
</evidence>